<accession>A0A8I2YLP0</accession>
<dbReference type="Proteomes" id="UP000683000">
    <property type="component" value="Unassembled WGS sequence"/>
</dbReference>
<keyword evidence="1" id="KW-1133">Transmembrane helix</keyword>
<keyword evidence="3" id="KW-1185">Reference proteome</keyword>
<evidence type="ECO:0000256" key="1">
    <source>
        <dbReference type="SAM" id="Phobius"/>
    </source>
</evidence>
<reference evidence="2" key="1">
    <citation type="submission" date="2021-03" db="EMBL/GenBank/DDBJ databases">
        <title>Evolutionary innovations through gain and loss of genes in the ectomycorrhizal Boletales.</title>
        <authorList>
            <person name="Wu G."/>
            <person name="Miyauchi S."/>
            <person name="Morin E."/>
            <person name="Yang Z.-L."/>
            <person name="Xu J."/>
            <person name="Martin F.M."/>
        </authorList>
    </citation>
    <scope>NUCLEOTIDE SEQUENCE</scope>
    <source>
        <strain evidence="2">BR01</strain>
    </source>
</reference>
<feature type="transmembrane region" description="Helical" evidence="1">
    <location>
        <begin position="49"/>
        <end position="71"/>
    </location>
</feature>
<name>A0A8I2YLP0_9AGAM</name>
<keyword evidence="1" id="KW-0472">Membrane</keyword>
<evidence type="ECO:0000313" key="2">
    <source>
        <dbReference type="EMBL" id="KAG6374052.1"/>
    </source>
</evidence>
<dbReference type="EMBL" id="JAGFBS010000019">
    <property type="protein sequence ID" value="KAG6374052.1"/>
    <property type="molecule type" value="Genomic_DNA"/>
</dbReference>
<sequence length="77" mass="8804">MVKSSIFISSFYIGIDVENILYGIELTLYFKTIHVLLSNRGAHKKSNLFYALFSTMIVFLITIWIATKAIFGQKCGY</sequence>
<dbReference type="OrthoDB" id="10537397at2759"/>
<keyword evidence="1" id="KW-0812">Transmembrane</keyword>
<proteinExistence type="predicted"/>
<organism evidence="2 3">
    <name type="scientific">Boletus reticuloceps</name>
    <dbReference type="NCBI Taxonomy" id="495285"/>
    <lineage>
        <taxon>Eukaryota</taxon>
        <taxon>Fungi</taxon>
        <taxon>Dikarya</taxon>
        <taxon>Basidiomycota</taxon>
        <taxon>Agaricomycotina</taxon>
        <taxon>Agaricomycetes</taxon>
        <taxon>Agaricomycetidae</taxon>
        <taxon>Boletales</taxon>
        <taxon>Boletineae</taxon>
        <taxon>Boletaceae</taxon>
        <taxon>Boletoideae</taxon>
        <taxon>Boletus</taxon>
    </lineage>
</organism>
<dbReference type="AlphaFoldDB" id="A0A8I2YLP0"/>
<evidence type="ECO:0000313" key="3">
    <source>
        <dbReference type="Proteomes" id="UP000683000"/>
    </source>
</evidence>
<protein>
    <submittedName>
        <fullName evidence="2">Uncharacterized protein</fullName>
    </submittedName>
</protein>
<gene>
    <name evidence="2" type="ORF">JVT61DRAFT_4692</name>
</gene>
<comment type="caution">
    <text evidence="2">The sequence shown here is derived from an EMBL/GenBank/DDBJ whole genome shotgun (WGS) entry which is preliminary data.</text>
</comment>